<keyword evidence="1" id="KW-0560">Oxidoreductase</keyword>
<dbReference type="PROSITE" id="PS00061">
    <property type="entry name" value="ADH_SHORT"/>
    <property type="match status" value="1"/>
</dbReference>
<evidence type="ECO:0000313" key="5">
    <source>
        <dbReference type="Proteomes" id="UP000660262"/>
    </source>
</evidence>
<dbReference type="PANTHER" id="PTHR43677">
    <property type="entry name" value="SHORT-CHAIN DEHYDROGENASE/REDUCTASE"/>
    <property type="match status" value="1"/>
</dbReference>
<feature type="domain" description="Enoyl reductase (ER)" evidence="3">
    <location>
        <begin position="254"/>
        <end position="582"/>
    </location>
</feature>
<keyword evidence="5" id="KW-1185">Reference proteome</keyword>
<dbReference type="InterPro" id="IPR036291">
    <property type="entry name" value="NAD(P)-bd_dom_sf"/>
</dbReference>
<dbReference type="SUPFAM" id="SSF51735">
    <property type="entry name" value="NAD(P)-binding Rossmann-fold domains"/>
    <property type="match status" value="2"/>
</dbReference>
<feature type="compositionally biased region" description="Low complexity" evidence="2">
    <location>
        <begin position="214"/>
        <end position="227"/>
    </location>
</feature>
<protein>
    <recommendedName>
        <fullName evidence="3">Enoyl reductase (ER) domain-containing protein</fullName>
    </recommendedName>
</protein>
<dbReference type="InterPro" id="IPR020843">
    <property type="entry name" value="ER"/>
</dbReference>
<dbReference type="SUPFAM" id="SSF50129">
    <property type="entry name" value="GroES-like"/>
    <property type="match status" value="1"/>
</dbReference>
<dbReference type="InterPro" id="IPR011032">
    <property type="entry name" value="GroES-like_sf"/>
</dbReference>
<proteinExistence type="predicted"/>
<organism evidence="4 5">
    <name type="scientific">Pycnococcus provasolii</name>
    <dbReference type="NCBI Taxonomy" id="41880"/>
    <lineage>
        <taxon>Eukaryota</taxon>
        <taxon>Viridiplantae</taxon>
        <taxon>Chlorophyta</taxon>
        <taxon>Pseudoscourfieldiophyceae</taxon>
        <taxon>Pseudoscourfieldiales</taxon>
        <taxon>Pycnococcaceae</taxon>
        <taxon>Pycnococcus</taxon>
    </lineage>
</organism>
<comment type="caution">
    <text evidence="4">The sequence shown here is derived from an EMBL/GenBank/DDBJ whole genome shotgun (WGS) entry which is preliminary data.</text>
</comment>
<dbReference type="InterPro" id="IPR002347">
    <property type="entry name" value="SDR_fam"/>
</dbReference>
<evidence type="ECO:0000259" key="3">
    <source>
        <dbReference type="SMART" id="SM00829"/>
    </source>
</evidence>
<dbReference type="AlphaFoldDB" id="A0A830HQU4"/>
<dbReference type="PRINTS" id="PR00080">
    <property type="entry name" value="SDRFAMILY"/>
</dbReference>
<gene>
    <name evidence="4" type="ORF">PPROV_000608800</name>
</gene>
<dbReference type="PRINTS" id="PR00081">
    <property type="entry name" value="GDHRDH"/>
</dbReference>
<dbReference type="Proteomes" id="UP000660262">
    <property type="component" value="Unassembled WGS sequence"/>
</dbReference>
<feature type="region of interest" description="Disordered" evidence="2">
    <location>
        <begin position="208"/>
        <end position="227"/>
    </location>
</feature>
<accession>A0A830HQU4</accession>
<dbReference type="InterPro" id="IPR013149">
    <property type="entry name" value="ADH-like_C"/>
</dbReference>
<dbReference type="SMART" id="SM00829">
    <property type="entry name" value="PKS_ER"/>
    <property type="match status" value="1"/>
</dbReference>
<dbReference type="FunFam" id="3.40.50.720:FF:000121">
    <property type="entry name" value="Prostaglandin reductase 2"/>
    <property type="match status" value="1"/>
</dbReference>
<dbReference type="PANTHER" id="PTHR43677:SF3">
    <property type="entry name" value="PROSTAGLANDIN REDUCTASE 3"/>
    <property type="match status" value="1"/>
</dbReference>
<dbReference type="GO" id="GO:0005739">
    <property type="term" value="C:mitochondrion"/>
    <property type="evidence" value="ECO:0007669"/>
    <property type="project" value="TreeGrafter"/>
</dbReference>
<evidence type="ECO:0000256" key="2">
    <source>
        <dbReference type="SAM" id="MobiDB-lite"/>
    </source>
</evidence>
<dbReference type="CDD" id="cd05233">
    <property type="entry name" value="SDR_c"/>
    <property type="match status" value="1"/>
</dbReference>
<sequence>MSSPTSPSPSSSFVARTAFVTGGASGIGRAALAQHVDRFGPIDVLISNAGIGDGERNATEDTQRAVQVNLLAVIHAAQIASSNNLLRRGAAVVNLASTGGIWPMQHQPVYAATKAAVIMFTRSMAPVLYAENQVRMTALCPTYTKNTGFGDALLKHPNANQFIFEATRGAGMASLESVVDAVEVLVDVGVPGQTLVVVPGKHVTWRWAGEGDNTTTTPTKRKSTPPSLLAPLPQLPAQRNVVMVHTLSTNFQAATTIIQEPMPQISGNKVLVTRCFAGVNASDVNYTAGRYFGKRAESMLPFPAGLESVGYVSAVGPEAAKRGVRVGQPVSTLEYGAFSTHGVVSSDRLLPCSSPPSPEAVALLTSGLTASLALQRTARLRPVGEKGERRKRVLVTAAAGGTGQFAVQLAKIWGHEVIATCGSEAKAELLRHLGAHRVINYKKEQVGAVLKSEYKKGVDVIFESVGGKMFDACTKNVAVGGIVVVIGMMSQYNGAGGDAGGWPASSHPGLNERLLWRGASASGFFLLHHASHYKSHLLELHRLHTSGVLKVAVDPREFVGIESASDAVEHLQSGQSAGKVVIRLASNVPNVGVDAKL</sequence>
<dbReference type="Gene3D" id="3.40.50.720">
    <property type="entry name" value="NAD(P)-binding Rossmann-like Domain"/>
    <property type="match status" value="2"/>
</dbReference>
<evidence type="ECO:0000256" key="1">
    <source>
        <dbReference type="ARBA" id="ARBA00023002"/>
    </source>
</evidence>
<dbReference type="Gene3D" id="3.90.180.10">
    <property type="entry name" value="Medium-chain alcohol dehydrogenases, catalytic domain"/>
    <property type="match status" value="1"/>
</dbReference>
<dbReference type="InterPro" id="IPR051397">
    <property type="entry name" value="Zn-ADH-like_protein"/>
</dbReference>
<reference evidence="4" key="1">
    <citation type="submission" date="2020-10" db="EMBL/GenBank/DDBJ databases">
        <title>Unveiling of a novel bifunctional photoreceptor, Dualchrome1, isolated from a cosmopolitan green alga.</title>
        <authorList>
            <person name="Suzuki S."/>
            <person name="Kawachi M."/>
        </authorList>
    </citation>
    <scope>NUCLEOTIDE SEQUENCE</scope>
    <source>
        <strain evidence="4">NIES 2893</strain>
    </source>
</reference>
<evidence type="ECO:0000313" key="4">
    <source>
        <dbReference type="EMBL" id="GHP07347.1"/>
    </source>
</evidence>
<dbReference type="GO" id="GO:0016491">
    <property type="term" value="F:oxidoreductase activity"/>
    <property type="evidence" value="ECO:0007669"/>
    <property type="project" value="UniProtKB-KW"/>
</dbReference>
<dbReference type="Pfam" id="PF00107">
    <property type="entry name" value="ADH_zinc_N"/>
    <property type="match status" value="1"/>
</dbReference>
<name>A0A830HQU4_9CHLO</name>
<dbReference type="Pfam" id="PF00106">
    <property type="entry name" value="adh_short"/>
    <property type="match status" value="1"/>
</dbReference>
<dbReference type="Pfam" id="PF08240">
    <property type="entry name" value="ADH_N"/>
    <property type="match status" value="1"/>
</dbReference>
<dbReference type="OrthoDB" id="48317at2759"/>
<dbReference type="EMBL" id="BNJQ01000016">
    <property type="protein sequence ID" value="GHP07347.1"/>
    <property type="molecule type" value="Genomic_DNA"/>
</dbReference>
<dbReference type="InterPro" id="IPR020904">
    <property type="entry name" value="Sc_DH/Rdtase_CS"/>
</dbReference>
<dbReference type="InterPro" id="IPR013154">
    <property type="entry name" value="ADH-like_N"/>
</dbReference>